<evidence type="ECO:0000313" key="9">
    <source>
        <dbReference type="Proteomes" id="UP000034287"/>
    </source>
</evidence>
<protein>
    <recommendedName>
        <fullName evidence="10">Integral membrane protein</fullName>
    </recommendedName>
</protein>
<dbReference type="EMBL" id="LAYZ01000023">
    <property type="protein sequence ID" value="KKK34229.1"/>
    <property type="molecule type" value="Genomic_DNA"/>
</dbReference>
<keyword evidence="5 7" id="KW-1133">Transmembrane helix</keyword>
<organism evidence="8 9">
    <name type="scientific">Salinicoccus sediminis</name>
    <dbReference type="NCBI Taxonomy" id="1432562"/>
    <lineage>
        <taxon>Bacteria</taxon>
        <taxon>Bacillati</taxon>
        <taxon>Bacillota</taxon>
        <taxon>Bacilli</taxon>
        <taxon>Bacillales</taxon>
        <taxon>Staphylococcaceae</taxon>
        <taxon>Salinicoccus</taxon>
    </lineage>
</organism>
<evidence type="ECO:0008006" key="10">
    <source>
        <dbReference type="Google" id="ProtNLM"/>
    </source>
</evidence>
<dbReference type="InterPro" id="IPR052984">
    <property type="entry name" value="UPF0421"/>
</dbReference>
<dbReference type="PANTHER" id="PTHR40064:SF1">
    <property type="entry name" value="MEMBRANE PROTEIN"/>
    <property type="match status" value="1"/>
</dbReference>
<dbReference type="AlphaFoldDB" id="A0A0M2SHN4"/>
<evidence type="ECO:0000256" key="4">
    <source>
        <dbReference type="ARBA" id="ARBA00022692"/>
    </source>
</evidence>
<dbReference type="Proteomes" id="UP000034287">
    <property type="component" value="Unassembled WGS sequence"/>
</dbReference>
<evidence type="ECO:0000256" key="3">
    <source>
        <dbReference type="ARBA" id="ARBA00022475"/>
    </source>
</evidence>
<evidence type="ECO:0000256" key="5">
    <source>
        <dbReference type="ARBA" id="ARBA00022989"/>
    </source>
</evidence>
<dbReference type="PATRIC" id="fig|1432562.3.peg.1588"/>
<dbReference type="STRING" id="1432562.WN59_08090"/>
<dbReference type="GO" id="GO:0005886">
    <property type="term" value="C:plasma membrane"/>
    <property type="evidence" value="ECO:0007669"/>
    <property type="project" value="UniProtKB-SubCell"/>
</dbReference>
<name>A0A0M2SHN4_9STAP</name>
<comment type="caution">
    <text evidence="8">The sequence shown here is derived from an EMBL/GenBank/DDBJ whole genome shotgun (WGS) entry which is preliminary data.</text>
</comment>
<gene>
    <name evidence="8" type="ORF">WN59_08090</name>
</gene>
<evidence type="ECO:0000256" key="2">
    <source>
        <dbReference type="ARBA" id="ARBA00006544"/>
    </source>
</evidence>
<feature type="transmembrane region" description="Helical" evidence="7">
    <location>
        <begin position="21"/>
        <end position="45"/>
    </location>
</feature>
<comment type="subcellular location">
    <subcellularLocation>
        <location evidence="1">Cell membrane</location>
        <topology evidence="1">Multi-pass membrane protein</topology>
    </subcellularLocation>
</comment>
<dbReference type="RefSeq" id="WP_046515503.1">
    <property type="nucleotide sequence ID" value="NZ_LAYZ01000023.1"/>
</dbReference>
<comment type="similarity">
    <text evidence="2">Belongs to the UPF0421 family.</text>
</comment>
<dbReference type="OrthoDB" id="2690036at2"/>
<proteinExistence type="inferred from homology"/>
<sequence>MSLDIRKIIGPRIIKTGISTFLTAVICIVLNLPPIFAVITAIVTIEPTAYASLKKAYVRFPASIIGAFIAVASLYLFGESALTYSLAATLTIFVTYRLKLHAGVLVAALTAVAMVPSVGDAYFYNFFSRLATTTIGLATSTLVNFFILPPKYTDQIEEMTKATTKKTHQLLVKRIRELTEGRFVSKRSEKEYSSIQKQITESEKLLKYQQDEFKYHRSNRSEMRLMNRLERESQFKKLYFIHVGNLIYLPENITMDFSFEEKEAMEDIARCLAGDLSTLKMTNPSIRSLRRCIRRMDGENDAFKIHVLYEIIIIYQMIVQHERASGENRKVNTQIKAD</sequence>
<feature type="transmembrane region" description="Helical" evidence="7">
    <location>
        <begin position="98"/>
        <end position="118"/>
    </location>
</feature>
<keyword evidence="3" id="KW-1003">Cell membrane</keyword>
<keyword evidence="6 7" id="KW-0472">Membrane</keyword>
<accession>A0A0M2SHN4</accession>
<evidence type="ECO:0000313" key="8">
    <source>
        <dbReference type="EMBL" id="KKK34229.1"/>
    </source>
</evidence>
<evidence type="ECO:0000256" key="6">
    <source>
        <dbReference type="ARBA" id="ARBA00023136"/>
    </source>
</evidence>
<feature type="transmembrane region" description="Helical" evidence="7">
    <location>
        <begin position="57"/>
        <end position="77"/>
    </location>
</feature>
<dbReference type="Pfam" id="PF06081">
    <property type="entry name" value="ArAE_1"/>
    <property type="match status" value="1"/>
</dbReference>
<dbReference type="PANTHER" id="PTHR40064">
    <property type="entry name" value="MEMBRANE PROTEIN-RELATED"/>
    <property type="match status" value="1"/>
</dbReference>
<evidence type="ECO:0000256" key="7">
    <source>
        <dbReference type="SAM" id="Phobius"/>
    </source>
</evidence>
<reference evidence="8 9" key="1">
    <citation type="submission" date="2015-04" db="EMBL/GenBank/DDBJ databases">
        <title>Taxonomic description and genome sequence of Salinicoccus sediminis sp. nov., a novel hyper halotolerant bacterium isolated from marine sediment.</title>
        <authorList>
            <person name="Mathan Kumar R."/>
            <person name="Kaur G."/>
            <person name="Kumar N."/>
            <person name="Kumar A."/>
            <person name="Singh N.K."/>
            <person name="Kaur N."/>
            <person name="Mayilraj S."/>
        </authorList>
    </citation>
    <scope>NUCLEOTIDE SEQUENCE [LARGE SCALE GENOMIC DNA]</scope>
    <source>
        <strain evidence="8 9">SV-16</strain>
    </source>
</reference>
<dbReference type="InterPro" id="IPR010343">
    <property type="entry name" value="ArAE_1"/>
</dbReference>
<evidence type="ECO:0000256" key="1">
    <source>
        <dbReference type="ARBA" id="ARBA00004651"/>
    </source>
</evidence>
<keyword evidence="4 7" id="KW-0812">Transmembrane</keyword>
<feature type="transmembrane region" description="Helical" evidence="7">
    <location>
        <begin position="130"/>
        <end position="149"/>
    </location>
</feature>
<keyword evidence="9" id="KW-1185">Reference proteome</keyword>